<dbReference type="PANTHER" id="PTHR13887:SF14">
    <property type="entry name" value="DISULFIDE BOND FORMATION PROTEIN D"/>
    <property type="match status" value="1"/>
</dbReference>
<evidence type="ECO:0000256" key="1">
    <source>
        <dbReference type="ARBA" id="ARBA00003565"/>
    </source>
</evidence>
<evidence type="ECO:0000313" key="9">
    <source>
        <dbReference type="EMBL" id="MSU89062.1"/>
    </source>
</evidence>
<protein>
    <submittedName>
        <fullName evidence="9">Thioredoxin domain-containing protein</fullName>
    </submittedName>
</protein>
<keyword evidence="10" id="KW-1185">Reference proteome</keyword>
<name>A0A6L5YYV8_9RHOB</name>
<dbReference type="InterPro" id="IPR041205">
    <property type="entry name" value="ScsC_N"/>
</dbReference>
<dbReference type="Gene3D" id="3.40.30.10">
    <property type="entry name" value="Glutaredoxin"/>
    <property type="match status" value="1"/>
</dbReference>
<dbReference type="RefSeq" id="WP_154445517.1">
    <property type="nucleotide sequence ID" value="NZ_WIND01000002.1"/>
</dbReference>
<keyword evidence="5" id="KW-1015">Disulfide bond</keyword>
<dbReference type="AlphaFoldDB" id="A0A6L5YYV8"/>
<feature type="domain" description="Thioredoxin" evidence="8">
    <location>
        <begin position="64"/>
        <end position="248"/>
    </location>
</feature>
<keyword evidence="4" id="KW-0560">Oxidoreductase</keyword>
<dbReference type="InterPro" id="IPR036249">
    <property type="entry name" value="Thioredoxin-like_sf"/>
</dbReference>
<feature type="signal peptide" evidence="7">
    <location>
        <begin position="1"/>
        <end position="20"/>
    </location>
</feature>
<evidence type="ECO:0000256" key="5">
    <source>
        <dbReference type="ARBA" id="ARBA00023157"/>
    </source>
</evidence>
<sequence>MRLLFPLLLVLGMGMGSAVAAGPFDDLSDEDRALLGREIRTYLLKNPEVLMEVISELESRRAEARAQQAARALEAHRDAILDDGHSRVGGNPDGDVTIVEFLDYQCSFCKRAHPEVGELLARDGEIRLIQKEFPILGPASEIAARAAVAVLLEQDQALYKAFSDRLMQHKGPLNAKVVEGLARTSGVDVKAMAALAQSDRVTRILQANRELGAALQIGGTPTFAIGDELVRGYPPLAQMQDMVDAQRDKM</sequence>
<evidence type="ECO:0000256" key="2">
    <source>
        <dbReference type="ARBA" id="ARBA00005791"/>
    </source>
</evidence>
<dbReference type="PANTHER" id="PTHR13887">
    <property type="entry name" value="GLUTATHIONE S-TRANSFERASE KAPPA"/>
    <property type="match status" value="1"/>
</dbReference>
<evidence type="ECO:0000256" key="7">
    <source>
        <dbReference type="SAM" id="SignalP"/>
    </source>
</evidence>
<dbReference type="InterPro" id="IPR013766">
    <property type="entry name" value="Thioredoxin_domain"/>
</dbReference>
<dbReference type="InterPro" id="IPR012336">
    <property type="entry name" value="Thioredoxin-like_fold"/>
</dbReference>
<dbReference type="Pfam" id="PF13462">
    <property type="entry name" value="Thioredoxin_4"/>
    <property type="match status" value="1"/>
</dbReference>
<comment type="similarity">
    <text evidence="2">Belongs to the thioredoxin family. DsbA subfamily.</text>
</comment>
<dbReference type="CDD" id="cd03023">
    <property type="entry name" value="DsbA_Com1_like"/>
    <property type="match status" value="1"/>
</dbReference>
<keyword evidence="6" id="KW-0676">Redox-active center</keyword>
<evidence type="ECO:0000256" key="3">
    <source>
        <dbReference type="ARBA" id="ARBA00022729"/>
    </source>
</evidence>
<evidence type="ECO:0000256" key="6">
    <source>
        <dbReference type="ARBA" id="ARBA00023284"/>
    </source>
</evidence>
<dbReference type="GO" id="GO:0016491">
    <property type="term" value="F:oxidoreductase activity"/>
    <property type="evidence" value="ECO:0007669"/>
    <property type="project" value="UniProtKB-KW"/>
</dbReference>
<gene>
    <name evidence="9" type="ORF">GE300_05400</name>
</gene>
<dbReference type="EMBL" id="WIND01000002">
    <property type="protein sequence ID" value="MSU89062.1"/>
    <property type="molecule type" value="Genomic_DNA"/>
</dbReference>
<dbReference type="SUPFAM" id="SSF52833">
    <property type="entry name" value="Thioredoxin-like"/>
    <property type="match status" value="1"/>
</dbReference>
<dbReference type="Proteomes" id="UP000474957">
    <property type="component" value="Unassembled WGS sequence"/>
</dbReference>
<comment type="function">
    <text evidence="1">May be required for disulfide bond formation in some proteins.</text>
</comment>
<comment type="caution">
    <text evidence="9">The sequence shown here is derived from an EMBL/GenBank/DDBJ whole genome shotgun (WGS) entry which is preliminary data.</text>
</comment>
<accession>A0A6L5YYV8</accession>
<evidence type="ECO:0000313" key="10">
    <source>
        <dbReference type="Proteomes" id="UP000474957"/>
    </source>
</evidence>
<dbReference type="Pfam" id="PF18312">
    <property type="entry name" value="ScsC_N"/>
    <property type="match status" value="1"/>
</dbReference>
<dbReference type="PROSITE" id="PS51352">
    <property type="entry name" value="THIOREDOXIN_2"/>
    <property type="match status" value="1"/>
</dbReference>
<keyword evidence="3 7" id="KW-0732">Signal</keyword>
<feature type="chain" id="PRO_5026880639" evidence="7">
    <location>
        <begin position="21"/>
        <end position="250"/>
    </location>
</feature>
<evidence type="ECO:0000259" key="8">
    <source>
        <dbReference type="PROSITE" id="PS51352"/>
    </source>
</evidence>
<reference evidence="9 10" key="1">
    <citation type="submission" date="2019-10" db="EMBL/GenBank/DDBJ databases">
        <title>Cognatihalovulum marinum gen. nov. sp. nov., a new member of the family Rhodobacteraceae isolated from deep seawater of the Northwest Indian Ocean.</title>
        <authorList>
            <person name="Ruan C."/>
            <person name="Wang J."/>
            <person name="Zheng X."/>
            <person name="Song L."/>
            <person name="Zhu Y."/>
            <person name="Huang Y."/>
            <person name="Lu Z."/>
            <person name="Du W."/>
            <person name="Huang L."/>
            <person name="Dai X."/>
        </authorList>
    </citation>
    <scope>NUCLEOTIDE SEQUENCE [LARGE SCALE GENOMIC DNA]</scope>
    <source>
        <strain evidence="9 10">2CG4</strain>
    </source>
</reference>
<organism evidence="9 10">
    <name type="scientific">Halovulum marinum</name>
    <dbReference type="NCBI Taxonomy" id="2662447"/>
    <lineage>
        <taxon>Bacteria</taxon>
        <taxon>Pseudomonadati</taxon>
        <taxon>Pseudomonadota</taxon>
        <taxon>Alphaproteobacteria</taxon>
        <taxon>Rhodobacterales</taxon>
        <taxon>Paracoccaceae</taxon>
        <taxon>Halovulum</taxon>
    </lineage>
</organism>
<evidence type="ECO:0000256" key="4">
    <source>
        <dbReference type="ARBA" id="ARBA00023002"/>
    </source>
</evidence>
<proteinExistence type="inferred from homology"/>